<sequence>MSDSYCVSLPSDDDKGVEILGDFVTVSPRRGYKDAVRTMIVGSGTAAVGETKYVGAKAYLGFYKDEIVEVYVPKGLDRLALKVLIQKETLDDGPLGKGVPRAYAESPETIESSPGAGAGAGAGGQEVRPGRRVEAWRQGVGAGTAGVVVGDVVDGQEREGGAGVLNGQGLAAFPQIFHMRAMDIAAPVVLFGLGTMLARAMAYESQQVGLLYDSMASEQLRAEASTMSRDGSEHRAAAARLILFQTVFLRINLQSFKRLHEIARHSILREYVTKISYDRRTLDGHAARQGFQDWLRCSAGAGLGLVYEAQRELISQIDGQELETYYINYLEYLFGQEYIQRRNNAKEMLVQALPKLPGLTALYDCYEALPALRHLSLEFDLTQHSDRDATTLAHIIAGATCLESLCLSFEEFS</sequence>
<protein>
    <submittedName>
        <fullName evidence="2">Uncharacterized protein</fullName>
    </submittedName>
</protein>
<dbReference type="AlphaFoldDB" id="A0A8H4RXY6"/>
<gene>
    <name evidence="2" type="ORF">G7Y89_g979</name>
</gene>
<proteinExistence type="predicted"/>
<reference evidence="2 3" key="1">
    <citation type="submission" date="2020-03" db="EMBL/GenBank/DDBJ databases">
        <title>Draft Genome Sequence of Cudoniella acicularis.</title>
        <authorList>
            <person name="Buettner E."/>
            <person name="Kellner H."/>
        </authorList>
    </citation>
    <scope>NUCLEOTIDE SEQUENCE [LARGE SCALE GENOMIC DNA]</scope>
    <source>
        <strain evidence="2 3">DSM 108380</strain>
    </source>
</reference>
<organism evidence="2 3">
    <name type="scientific">Cudoniella acicularis</name>
    <dbReference type="NCBI Taxonomy" id="354080"/>
    <lineage>
        <taxon>Eukaryota</taxon>
        <taxon>Fungi</taxon>
        <taxon>Dikarya</taxon>
        <taxon>Ascomycota</taxon>
        <taxon>Pezizomycotina</taxon>
        <taxon>Leotiomycetes</taxon>
        <taxon>Helotiales</taxon>
        <taxon>Tricladiaceae</taxon>
        <taxon>Cudoniella</taxon>
    </lineage>
</organism>
<dbReference type="Proteomes" id="UP000566819">
    <property type="component" value="Unassembled WGS sequence"/>
</dbReference>
<comment type="caution">
    <text evidence="2">The sequence shown here is derived from an EMBL/GenBank/DDBJ whole genome shotgun (WGS) entry which is preliminary data.</text>
</comment>
<feature type="region of interest" description="Disordered" evidence="1">
    <location>
        <begin position="105"/>
        <end position="128"/>
    </location>
</feature>
<dbReference type="EMBL" id="JAAMPI010000035">
    <property type="protein sequence ID" value="KAF4637120.1"/>
    <property type="molecule type" value="Genomic_DNA"/>
</dbReference>
<evidence type="ECO:0000313" key="3">
    <source>
        <dbReference type="Proteomes" id="UP000566819"/>
    </source>
</evidence>
<evidence type="ECO:0000313" key="2">
    <source>
        <dbReference type="EMBL" id="KAF4637120.1"/>
    </source>
</evidence>
<accession>A0A8H4RXY6</accession>
<keyword evidence="3" id="KW-1185">Reference proteome</keyword>
<evidence type="ECO:0000256" key="1">
    <source>
        <dbReference type="SAM" id="MobiDB-lite"/>
    </source>
</evidence>
<name>A0A8H4RXY6_9HELO</name>